<accession>A0AC54ZB49</accession>
<proteinExistence type="predicted"/>
<name>A0AC54ZB49_ORYAF</name>
<evidence type="ECO:0000313" key="2">
    <source>
        <dbReference type="RefSeq" id="XP_042637418.1"/>
    </source>
</evidence>
<reference evidence="2" key="1">
    <citation type="submission" date="2025-08" db="UniProtKB">
        <authorList>
            <consortium name="RefSeq"/>
        </authorList>
    </citation>
    <scope>IDENTIFICATION</scope>
</reference>
<protein>
    <submittedName>
        <fullName evidence="2">Nuclear exosome regulator NRDE2</fullName>
    </submittedName>
</protein>
<evidence type="ECO:0000313" key="1">
    <source>
        <dbReference type="Proteomes" id="UP000694850"/>
    </source>
</evidence>
<keyword evidence="1" id="KW-1185">Reference proteome</keyword>
<dbReference type="Proteomes" id="UP000694850">
    <property type="component" value="Unplaced"/>
</dbReference>
<gene>
    <name evidence="2" type="primary">NRDE2</name>
</gene>
<organism evidence="1 2">
    <name type="scientific">Orycteropus afer afer</name>
    <dbReference type="NCBI Taxonomy" id="1230840"/>
    <lineage>
        <taxon>Eukaryota</taxon>
        <taxon>Metazoa</taxon>
        <taxon>Chordata</taxon>
        <taxon>Craniata</taxon>
        <taxon>Vertebrata</taxon>
        <taxon>Euteleostomi</taxon>
        <taxon>Mammalia</taxon>
        <taxon>Eutheria</taxon>
        <taxon>Afrotheria</taxon>
        <taxon>Tubulidentata</taxon>
        <taxon>Orycteropodidae</taxon>
        <taxon>Orycteropus</taxon>
    </lineage>
</organism>
<sequence>MHRTRGSRAADVCSQAPFLQRGTTARPVIMALFPAFAGVREVADSGTSRKELDWLSNPSFCVGIITPSSQQPEEVPGLVSEEPPLTRSTLKSDPSDENDTHKKLKHTSRKKKKEKKKKRKHQHHKKTKRRRGQSSSSTSEPDTDAERNWSPRSISKKESEKPKYKRKGDSCLGINPKKQCISWEGAPTEKKHSHKHVERYFTKKNVGLMSVDGVAISSHTQPPSSEPVMFIPVTDSHDVAPVITWLNPLGIYDRSTTQWLQGQGPSEQEPKPADSQQDRENAILKARVEEFNRKVRENPWDTQLWMEFVAFQDEVLRRPGLYSLEDGEPEKQKRSLKLVLEKKLAILERAITSNQSSVDLKLARLKVCAELWEPATLAREWQKLIFLHPNNTGLWQKYLLFCQSQFSTFSVSKIHNLYGKCLSTLSSVKDGSILSHPVLPGTEEDMFALFLQQCHFLRQAGHSEKAVSLFQAMVDFTFFKPDSVKDLPTKGQVEFFEPFWDSGEPRAGEKGARGWRAWMHQQEQGGWVVVSPDEDDNEPEEDDQEIRDKTLPRCQIWLGAERSRDRRHWRPWRPDKAKKQTEEDCEDPERQVLFDDIGQSLIRLCSRELQFQLVGAFLQFLGVPCAFSPPASCRYLVMDENSIFDSGLVDENPLTCLAPPFSGVSCVGHMEQLGCPRGTRGHGREGEEFIRNVFQLLLPLFSGQEKTRLCCSWLQHEAAKVIGCLNTKNKKKLKSQGKNCKKLARNLLKEPENCSSVCLWKQYAHLEWLLGNTEDARKVFDTALSMAGASELKDGELCELGLLYAELEVEVLWDLSGAATSRAVHVLTSLTEATPYRPYTGQVLAVHILKARKAYEHALQGCLDESWGSGPAPSSSSNRLISVVKCFMLFQYLTTGIDGAVRVYQQVFAKLKGSVCPEGSGLEDSGSPGSVAHALEAVTLMHTGLLRFHMKVSIYPLAPLREALSEALKLYPGNQLLWRSYVQIQNKSHSASKTRRFFDAVTRSTKSLEPWLFAIETEKMRKRLVEAVQRAEGGDIHATLPESGLSNRIKALFEHAVRTDGGAQCPLLWRMYLSFLDSSGIVARPLAGKCGGQPKEQAITHVSSHIRNNVFSGPEVVIEDVCFPNGHS</sequence>
<dbReference type="RefSeq" id="XP_042637418.1">
    <property type="nucleotide sequence ID" value="XM_042781484.1"/>
</dbReference>